<name>A0A1M6MDS3_9RHOB</name>
<dbReference type="AlphaFoldDB" id="A0A1M6MDS3"/>
<feature type="domain" description="RapZ-like N-terminal" evidence="5">
    <location>
        <begin position="4"/>
        <end position="156"/>
    </location>
</feature>
<dbReference type="SUPFAM" id="SSF52540">
    <property type="entry name" value="P-loop containing nucleoside triphosphate hydrolases"/>
    <property type="match status" value="1"/>
</dbReference>
<evidence type="ECO:0000313" key="7">
    <source>
        <dbReference type="EMBL" id="SHJ81560.1"/>
    </source>
</evidence>
<dbReference type="HAMAP" id="MF_00636">
    <property type="entry name" value="RapZ_like"/>
    <property type="match status" value="1"/>
</dbReference>
<dbReference type="PANTHER" id="PTHR30448:SF0">
    <property type="entry name" value="RNASE ADAPTER PROTEIN RAPZ"/>
    <property type="match status" value="1"/>
</dbReference>
<dbReference type="InterPro" id="IPR005337">
    <property type="entry name" value="RapZ-like"/>
</dbReference>
<evidence type="ECO:0000259" key="5">
    <source>
        <dbReference type="Pfam" id="PF03668"/>
    </source>
</evidence>
<feature type="domain" description="RapZ C-terminal" evidence="6">
    <location>
        <begin position="163"/>
        <end position="280"/>
    </location>
</feature>
<dbReference type="InterPro" id="IPR053930">
    <property type="entry name" value="RapZ-like_N"/>
</dbReference>
<keyword evidence="8" id="KW-1185">Reference proteome</keyword>
<dbReference type="GO" id="GO:0005525">
    <property type="term" value="F:GTP binding"/>
    <property type="evidence" value="ECO:0007669"/>
    <property type="project" value="UniProtKB-UniRule"/>
</dbReference>
<dbReference type="Proteomes" id="UP000183982">
    <property type="component" value="Unassembled WGS sequence"/>
</dbReference>
<dbReference type="PIRSF" id="PIRSF005052">
    <property type="entry name" value="P-loopkin"/>
    <property type="match status" value="1"/>
</dbReference>
<proteinExistence type="inferred from homology"/>
<dbReference type="InterPro" id="IPR053931">
    <property type="entry name" value="RapZ_C"/>
</dbReference>
<keyword evidence="1 4" id="KW-0547">Nucleotide-binding</keyword>
<accession>A0A1M6MDS3</accession>
<evidence type="ECO:0000256" key="3">
    <source>
        <dbReference type="ARBA" id="ARBA00023134"/>
    </source>
</evidence>
<evidence type="ECO:0000256" key="4">
    <source>
        <dbReference type="HAMAP-Rule" id="MF_00636"/>
    </source>
</evidence>
<protein>
    <submittedName>
        <fullName evidence="7">UPF0042 nucleotide-binding protein</fullName>
    </submittedName>
</protein>
<feature type="binding site" evidence="4">
    <location>
        <begin position="56"/>
        <end position="59"/>
    </location>
    <ligand>
        <name>GTP</name>
        <dbReference type="ChEBI" id="CHEBI:37565"/>
    </ligand>
</feature>
<evidence type="ECO:0000259" key="6">
    <source>
        <dbReference type="Pfam" id="PF22740"/>
    </source>
</evidence>
<dbReference type="EMBL" id="FQZQ01000013">
    <property type="protein sequence ID" value="SHJ81560.1"/>
    <property type="molecule type" value="Genomic_DNA"/>
</dbReference>
<sequence>MQRLVLVTGPSGAGRSTAINALEDIGYETIDNLPLGMLERLFTGPALPRPMALGLDVRNRDFSQQALIAALDLLQATSGLAPELLYLDCAPHTLQRRYSETRRRHPLAPAETPMDGIRREIDLLGPIRARADILIDTSTLPPHALRTKIERWFAPDSGQKLGLSVQSFSYKRGLPLGVDMVFDCRFLKNPYWDPDLRGLDGQSDKVAAYIAQDERFDIFFDQLQTMVLTLLPAYLAEGRAHFSIGFGCTGGQHRSVFTSERLVEALAQQGWQVSIRHRELDRRAELAEQGAPVGRKED</sequence>
<gene>
    <name evidence="7" type="ORF">SAMN05444000_113115</name>
</gene>
<dbReference type="GO" id="GO:0005524">
    <property type="term" value="F:ATP binding"/>
    <property type="evidence" value="ECO:0007669"/>
    <property type="project" value="UniProtKB-UniRule"/>
</dbReference>
<evidence type="ECO:0000313" key="8">
    <source>
        <dbReference type="Proteomes" id="UP000183982"/>
    </source>
</evidence>
<keyword evidence="3 4" id="KW-0342">GTP-binding</keyword>
<evidence type="ECO:0000256" key="2">
    <source>
        <dbReference type="ARBA" id="ARBA00022840"/>
    </source>
</evidence>
<feature type="binding site" evidence="4">
    <location>
        <begin position="9"/>
        <end position="16"/>
    </location>
    <ligand>
        <name>ATP</name>
        <dbReference type="ChEBI" id="CHEBI:30616"/>
    </ligand>
</feature>
<dbReference type="Pfam" id="PF03668">
    <property type="entry name" value="RapZ-like_N"/>
    <property type="match status" value="1"/>
</dbReference>
<organism evidence="7 8">
    <name type="scientific">Shimia gijangensis</name>
    <dbReference type="NCBI Taxonomy" id="1470563"/>
    <lineage>
        <taxon>Bacteria</taxon>
        <taxon>Pseudomonadati</taxon>
        <taxon>Pseudomonadota</taxon>
        <taxon>Alphaproteobacteria</taxon>
        <taxon>Rhodobacterales</taxon>
        <taxon>Roseobacteraceae</taxon>
    </lineage>
</organism>
<dbReference type="InterPro" id="IPR027417">
    <property type="entry name" value="P-loop_NTPase"/>
</dbReference>
<evidence type="ECO:0000256" key="1">
    <source>
        <dbReference type="ARBA" id="ARBA00022741"/>
    </source>
</evidence>
<dbReference type="PANTHER" id="PTHR30448">
    <property type="entry name" value="RNASE ADAPTER PROTEIN RAPZ"/>
    <property type="match status" value="1"/>
</dbReference>
<reference evidence="8" key="1">
    <citation type="submission" date="2016-11" db="EMBL/GenBank/DDBJ databases">
        <authorList>
            <person name="Varghese N."/>
            <person name="Submissions S."/>
        </authorList>
    </citation>
    <scope>NUCLEOTIDE SEQUENCE [LARGE SCALE GENOMIC DNA]</scope>
    <source>
        <strain evidence="8">DSM 100564</strain>
    </source>
</reference>
<dbReference type="NCBIfam" id="NF003828">
    <property type="entry name" value="PRK05416.1"/>
    <property type="match status" value="1"/>
</dbReference>
<keyword evidence="2 4" id="KW-0067">ATP-binding</keyword>
<dbReference type="Pfam" id="PF22740">
    <property type="entry name" value="PapZ_C"/>
    <property type="match status" value="1"/>
</dbReference>
<dbReference type="STRING" id="1470563.SAMN05444000_113115"/>